<evidence type="ECO:0000256" key="1">
    <source>
        <dbReference type="ARBA" id="ARBA00004613"/>
    </source>
</evidence>
<proteinExistence type="evidence at transcript level"/>
<dbReference type="GO" id="GO:0005576">
    <property type="term" value="C:extracellular region"/>
    <property type="evidence" value="ECO:0007669"/>
    <property type="project" value="UniProtKB-SubCell"/>
</dbReference>
<dbReference type="GO" id="GO:0007608">
    <property type="term" value="P:sensory perception of smell"/>
    <property type="evidence" value="ECO:0007669"/>
    <property type="project" value="TreeGrafter"/>
</dbReference>
<keyword evidence="4" id="KW-0732">Signal</keyword>
<dbReference type="EMBL" id="MT670930">
    <property type="protein sequence ID" value="QNL14934.1"/>
    <property type="molecule type" value="mRNA"/>
</dbReference>
<sequence>MVILNRTIRMNFLQILIVSLVLIQTNADIRRDCREQTGVSWDALKRLKAADFNQTDHKLKCYLKCFMTMNGIFNEGDVDVERVLRHLPRSLQESSRTTLEYCKKFPSKDACDKAFQLAKCYFKFQPEVLRSVSFV</sequence>
<keyword evidence="3" id="KW-0964">Secreted</keyword>
<dbReference type="Pfam" id="PF01395">
    <property type="entry name" value="PBP_GOBP"/>
    <property type="match status" value="1"/>
</dbReference>
<organism evidence="5">
    <name type="scientific">Aulacocentrum confusum</name>
    <dbReference type="NCBI Taxonomy" id="2767324"/>
    <lineage>
        <taxon>Eukaryota</taxon>
        <taxon>Metazoa</taxon>
        <taxon>Ecdysozoa</taxon>
        <taxon>Arthropoda</taxon>
        <taxon>Hexapoda</taxon>
        <taxon>Insecta</taxon>
        <taxon>Pterygota</taxon>
        <taxon>Neoptera</taxon>
        <taxon>Endopterygota</taxon>
        <taxon>Hymenoptera</taxon>
        <taxon>Apocrita</taxon>
        <taxon>Ichneumonoidea</taxon>
        <taxon>Braconidae</taxon>
        <taxon>Macrocentrinae</taxon>
        <taxon>Aulacocentrum</taxon>
    </lineage>
</organism>
<name>A0A7G8Z909_9HYME</name>
<dbReference type="AlphaFoldDB" id="A0A7G8Z909"/>
<dbReference type="FunFam" id="1.10.238.20:FF:000001">
    <property type="entry name" value="General odorant-binding protein lush"/>
    <property type="match status" value="1"/>
</dbReference>
<dbReference type="PANTHER" id="PTHR21364">
    <property type="entry name" value="GENERAL ODORANT-BINDING PROTEIN 19A"/>
    <property type="match status" value="1"/>
</dbReference>
<dbReference type="PANTHER" id="PTHR21364:SF1">
    <property type="entry name" value="GENERAL ODORANT-BINDING PROTEIN LUSH"/>
    <property type="match status" value="1"/>
</dbReference>
<evidence type="ECO:0000313" key="5">
    <source>
        <dbReference type="EMBL" id="QNL14934.1"/>
    </source>
</evidence>
<comment type="similarity">
    <text evidence="2">Belongs to the PBP/GOBP family.</text>
</comment>
<dbReference type="Gene3D" id="1.10.238.20">
    <property type="entry name" value="Pheromone/general odorant binding protein domain"/>
    <property type="match status" value="1"/>
</dbReference>
<dbReference type="GO" id="GO:0042048">
    <property type="term" value="P:olfactory behavior"/>
    <property type="evidence" value="ECO:0007669"/>
    <property type="project" value="TreeGrafter"/>
</dbReference>
<evidence type="ECO:0000256" key="3">
    <source>
        <dbReference type="ARBA" id="ARBA00022525"/>
    </source>
</evidence>
<evidence type="ECO:0000256" key="2">
    <source>
        <dbReference type="ARBA" id="ARBA00008098"/>
    </source>
</evidence>
<dbReference type="InterPro" id="IPR006170">
    <property type="entry name" value="PBP/GOBP"/>
</dbReference>
<dbReference type="SUPFAM" id="SSF47565">
    <property type="entry name" value="Insect pheromone/odorant-binding proteins"/>
    <property type="match status" value="1"/>
</dbReference>
<feature type="chain" id="PRO_5028812533" evidence="4">
    <location>
        <begin position="28"/>
        <end position="135"/>
    </location>
</feature>
<feature type="signal peptide" evidence="4">
    <location>
        <begin position="1"/>
        <end position="27"/>
    </location>
</feature>
<dbReference type="SMART" id="SM00708">
    <property type="entry name" value="PhBP"/>
    <property type="match status" value="1"/>
</dbReference>
<gene>
    <name evidence="5" type="primary">OBP8</name>
</gene>
<evidence type="ECO:0000256" key="4">
    <source>
        <dbReference type="SAM" id="SignalP"/>
    </source>
</evidence>
<dbReference type="CDD" id="cd23992">
    <property type="entry name" value="PBP_GOBP"/>
    <property type="match status" value="1"/>
</dbReference>
<comment type="subcellular location">
    <subcellularLocation>
        <location evidence="1">Secreted</location>
    </subcellularLocation>
</comment>
<accession>A0A7G8Z909</accession>
<dbReference type="GO" id="GO:0035275">
    <property type="term" value="F:dibutyl phthalate binding"/>
    <property type="evidence" value="ECO:0007669"/>
    <property type="project" value="TreeGrafter"/>
</dbReference>
<dbReference type="InterPro" id="IPR036728">
    <property type="entry name" value="PBP_GOBP_sf"/>
</dbReference>
<protein>
    <submittedName>
        <fullName evidence="5">Odorant-binding protein 8</fullName>
    </submittedName>
</protein>
<reference evidence="5" key="1">
    <citation type="submission" date="2020-06" db="EMBL/GenBank/DDBJ databases">
        <authorList>
            <person name="Sheng S."/>
        </authorList>
    </citation>
    <scope>NUCLEOTIDE SEQUENCE</scope>
    <source>
        <tissue evidence="5">Antenna</tissue>
    </source>
</reference>
<dbReference type="GO" id="GO:0005549">
    <property type="term" value="F:odorant binding"/>
    <property type="evidence" value="ECO:0007669"/>
    <property type="project" value="InterPro"/>
</dbReference>